<gene>
    <name evidence="2" type="ORF">FYJ85_20015</name>
</gene>
<dbReference type="Proteomes" id="UP000435649">
    <property type="component" value="Unassembled WGS sequence"/>
</dbReference>
<evidence type="ECO:0000256" key="1">
    <source>
        <dbReference type="SAM" id="Phobius"/>
    </source>
</evidence>
<dbReference type="AlphaFoldDB" id="A0A844G8V4"/>
<feature type="transmembrane region" description="Helical" evidence="1">
    <location>
        <begin position="15"/>
        <end position="42"/>
    </location>
</feature>
<protein>
    <submittedName>
        <fullName evidence="2">Uncharacterized protein</fullName>
    </submittedName>
</protein>
<name>A0A844G8V4_9BACT</name>
<sequence>MAQQITYSAKFKRDYVAASAVVIFIAIVLAEIALAISIPAYLKRENAMALEVRRLQLLDSFDGARGMSEKLKPKGGETAELEARLVAWGLNSLAPYLREHSGALTSDEIAGLQASVTEFTRIMTRLRDQGGFCREQTLDTAIYLEPLLPEEAR</sequence>
<comment type="caution">
    <text evidence="2">The sequence shown here is derived from an EMBL/GenBank/DDBJ whole genome shotgun (WGS) entry which is preliminary data.</text>
</comment>
<keyword evidence="1" id="KW-0472">Membrane</keyword>
<keyword evidence="1" id="KW-1133">Transmembrane helix</keyword>
<organism evidence="2 3">
    <name type="scientific">Victivallis lenta</name>
    <dbReference type="NCBI Taxonomy" id="2606640"/>
    <lineage>
        <taxon>Bacteria</taxon>
        <taxon>Pseudomonadati</taxon>
        <taxon>Lentisphaerota</taxon>
        <taxon>Lentisphaeria</taxon>
        <taxon>Victivallales</taxon>
        <taxon>Victivallaceae</taxon>
        <taxon>Victivallis</taxon>
    </lineage>
</organism>
<evidence type="ECO:0000313" key="2">
    <source>
        <dbReference type="EMBL" id="MST99315.1"/>
    </source>
</evidence>
<accession>A0A844G8V4</accession>
<keyword evidence="3" id="KW-1185">Reference proteome</keyword>
<dbReference type="EMBL" id="VUNS01000034">
    <property type="protein sequence ID" value="MST99315.1"/>
    <property type="molecule type" value="Genomic_DNA"/>
</dbReference>
<keyword evidence="1" id="KW-0812">Transmembrane</keyword>
<reference evidence="2 3" key="1">
    <citation type="submission" date="2019-08" db="EMBL/GenBank/DDBJ databases">
        <title>In-depth cultivation of the pig gut microbiome towards novel bacterial diversity and tailored functional studies.</title>
        <authorList>
            <person name="Wylensek D."/>
            <person name="Hitch T.C.A."/>
            <person name="Clavel T."/>
        </authorList>
    </citation>
    <scope>NUCLEOTIDE SEQUENCE [LARGE SCALE GENOMIC DNA]</scope>
    <source>
        <strain evidence="2 3">BBE-744-WT-12</strain>
    </source>
</reference>
<evidence type="ECO:0000313" key="3">
    <source>
        <dbReference type="Proteomes" id="UP000435649"/>
    </source>
</evidence>
<proteinExistence type="predicted"/>
<dbReference type="RefSeq" id="WP_106051665.1">
    <property type="nucleotide sequence ID" value="NZ_CALXOB010000015.1"/>
</dbReference>